<feature type="signal peptide" evidence="1">
    <location>
        <begin position="1"/>
        <end position="21"/>
    </location>
</feature>
<dbReference type="Proteomes" id="UP000026915">
    <property type="component" value="Chromosome 2"/>
</dbReference>
<dbReference type="AlphaFoldDB" id="A0A061E4Q6"/>
<accession>A0A061E4Q6</accession>
<sequence>MAEFLLSISLGISILNLCITAGDHLTRDLAICVASPSGPTPSFYSLETRYLVTIAHKGGGKLMQEPCEVLVDISGNEGLPRLHGDCHGLEGGSGS</sequence>
<keyword evidence="1" id="KW-0732">Signal</keyword>
<protein>
    <submittedName>
        <fullName evidence="2">Uncharacterized protein</fullName>
    </submittedName>
</protein>
<dbReference type="EMBL" id="CM001880">
    <property type="protein sequence ID" value="EOY00010.1"/>
    <property type="molecule type" value="Genomic_DNA"/>
</dbReference>
<evidence type="ECO:0000313" key="3">
    <source>
        <dbReference type="Proteomes" id="UP000026915"/>
    </source>
</evidence>
<name>A0A061E4Q6_THECC</name>
<reference evidence="2 3" key="1">
    <citation type="journal article" date="2013" name="Genome Biol.">
        <title>The genome sequence of the most widely cultivated cacao type and its use to identify candidate genes regulating pod color.</title>
        <authorList>
            <person name="Motamayor J.C."/>
            <person name="Mockaitis K."/>
            <person name="Schmutz J."/>
            <person name="Haiminen N."/>
            <person name="Iii D.L."/>
            <person name="Cornejo O."/>
            <person name="Findley S.D."/>
            <person name="Zheng P."/>
            <person name="Utro F."/>
            <person name="Royaert S."/>
            <person name="Saski C."/>
            <person name="Jenkins J."/>
            <person name="Podicheti R."/>
            <person name="Zhao M."/>
            <person name="Scheffler B.E."/>
            <person name="Stack J.C."/>
            <person name="Feltus F.A."/>
            <person name="Mustiga G.M."/>
            <person name="Amores F."/>
            <person name="Phillips W."/>
            <person name="Marelli J.P."/>
            <person name="May G.D."/>
            <person name="Shapiro H."/>
            <person name="Ma J."/>
            <person name="Bustamante C.D."/>
            <person name="Schnell R.J."/>
            <person name="Main D."/>
            <person name="Gilbert D."/>
            <person name="Parida L."/>
            <person name="Kuhn D.N."/>
        </authorList>
    </citation>
    <scope>NUCLEOTIDE SEQUENCE [LARGE SCALE GENOMIC DNA]</scope>
    <source>
        <strain evidence="3">cv. Matina 1-6</strain>
    </source>
</reference>
<proteinExistence type="predicted"/>
<dbReference type="InParanoid" id="A0A061E4Q6"/>
<evidence type="ECO:0000256" key="1">
    <source>
        <dbReference type="SAM" id="SignalP"/>
    </source>
</evidence>
<dbReference type="Gramene" id="EOY00010">
    <property type="protein sequence ID" value="EOY00010"/>
    <property type="gene ID" value="TCM_009332"/>
</dbReference>
<dbReference type="HOGENOM" id="CLU_2376989_0_0_1"/>
<evidence type="ECO:0000313" key="2">
    <source>
        <dbReference type="EMBL" id="EOY00010.1"/>
    </source>
</evidence>
<feature type="chain" id="PRO_5001601397" evidence="1">
    <location>
        <begin position="22"/>
        <end position="95"/>
    </location>
</feature>
<gene>
    <name evidence="2" type="ORF">TCM_009332</name>
</gene>
<keyword evidence="3" id="KW-1185">Reference proteome</keyword>
<organism evidence="2 3">
    <name type="scientific">Theobroma cacao</name>
    <name type="common">Cacao</name>
    <name type="synonym">Cocoa</name>
    <dbReference type="NCBI Taxonomy" id="3641"/>
    <lineage>
        <taxon>Eukaryota</taxon>
        <taxon>Viridiplantae</taxon>
        <taxon>Streptophyta</taxon>
        <taxon>Embryophyta</taxon>
        <taxon>Tracheophyta</taxon>
        <taxon>Spermatophyta</taxon>
        <taxon>Magnoliopsida</taxon>
        <taxon>eudicotyledons</taxon>
        <taxon>Gunneridae</taxon>
        <taxon>Pentapetalae</taxon>
        <taxon>rosids</taxon>
        <taxon>malvids</taxon>
        <taxon>Malvales</taxon>
        <taxon>Malvaceae</taxon>
        <taxon>Byttnerioideae</taxon>
        <taxon>Theobroma</taxon>
    </lineage>
</organism>